<name>A0A165GPA8_EXIGL</name>
<keyword evidence="2" id="KW-1185">Reference proteome</keyword>
<proteinExistence type="predicted"/>
<reference evidence="1 2" key="1">
    <citation type="journal article" date="2016" name="Mol. Biol. Evol.">
        <title>Comparative Genomics of Early-Diverging Mushroom-Forming Fungi Provides Insights into the Origins of Lignocellulose Decay Capabilities.</title>
        <authorList>
            <person name="Nagy L.G."/>
            <person name="Riley R."/>
            <person name="Tritt A."/>
            <person name="Adam C."/>
            <person name="Daum C."/>
            <person name="Floudas D."/>
            <person name="Sun H."/>
            <person name="Yadav J.S."/>
            <person name="Pangilinan J."/>
            <person name="Larsson K.H."/>
            <person name="Matsuura K."/>
            <person name="Barry K."/>
            <person name="Labutti K."/>
            <person name="Kuo R."/>
            <person name="Ohm R.A."/>
            <person name="Bhattacharya S.S."/>
            <person name="Shirouzu T."/>
            <person name="Yoshinaga Y."/>
            <person name="Martin F.M."/>
            <person name="Grigoriev I.V."/>
            <person name="Hibbett D.S."/>
        </authorList>
    </citation>
    <scope>NUCLEOTIDE SEQUENCE [LARGE SCALE GENOMIC DNA]</scope>
    <source>
        <strain evidence="1 2">HHB12029</strain>
    </source>
</reference>
<dbReference type="Proteomes" id="UP000077266">
    <property type="component" value="Unassembled WGS sequence"/>
</dbReference>
<organism evidence="1 2">
    <name type="scientific">Exidia glandulosa HHB12029</name>
    <dbReference type="NCBI Taxonomy" id="1314781"/>
    <lineage>
        <taxon>Eukaryota</taxon>
        <taxon>Fungi</taxon>
        <taxon>Dikarya</taxon>
        <taxon>Basidiomycota</taxon>
        <taxon>Agaricomycotina</taxon>
        <taxon>Agaricomycetes</taxon>
        <taxon>Auriculariales</taxon>
        <taxon>Exidiaceae</taxon>
        <taxon>Exidia</taxon>
    </lineage>
</organism>
<gene>
    <name evidence="1" type="ORF">EXIGLDRAFT_676719</name>
</gene>
<evidence type="ECO:0008006" key="3">
    <source>
        <dbReference type="Google" id="ProtNLM"/>
    </source>
</evidence>
<dbReference type="OrthoDB" id="445826at2759"/>
<evidence type="ECO:0000313" key="1">
    <source>
        <dbReference type="EMBL" id="KZV90808.1"/>
    </source>
</evidence>
<accession>A0A165GPA8</accession>
<evidence type="ECO:0000313" key="2">
    <source>
        <dbReference type="Proteomes" id="UP000077266"/>
    </source>
</evidence>
<dbReference type="AlphaFoldDB" id="A0A165GPA8"/>
<sequence length="892" mass="99486">MLQRGNARPSPGPDGWEKWCVKALSDTALTRVIALHNYEVAHSRVPDAVKDTRITSLHKRGLVADLRNKRGIGISNFLHNSPAAFLNFYLAPYAARLGIIPQTQVAAQQGVQTRDLTSFLAGIQCWAFRHKTTVYALQRDQMKGFDYLAPEGFYDAIRAYGLPQAIIDLDQSAQAQNRCFIRTAYGFTDPIIVDGVTKQGASLSPTKSTFTTSLGHRYVNDLCIGRPGVLEMRTKAAEAGDLHTPEDRRALTVTMVEATDDSYIFATKLETLDFVCLTLERFQFINDSTARTELIRSIIDNFSLPAFAVRPPITVIRRAYEQQVVSKIRALLTMQPVSSTDAAALDAKVMSRVHQMMNFRYCASSSVLALPVGLHGLGWTSIARLNASLAVDGLARDLNHHIHAYREMANITLADWTCERNDCVYPFDTVGLSKPIHMNSKSSLPVAWIVAHETMRTFQPALHLRRTDMSYILRGDISATHALRVAKAVMPNIPTVSATATGVLRRRDIHWLADFGTWAMRDGRSTLWATDGSMVPATAARHEDRSVMAAVTGPASLVLKVTCRASSILHGEVMALVAASVLSHDPQHRVLSDHQNSVRLLNDPVFLAGDDQKVVYTRGHADSEEVESRFNTLADYYATSAQGPLLTIPDAPVPTFTMDEYTFHTEADGWIEGNIRSHITHFLALQAATAMGTKYRMATRLYDNQAPPEYPYTKAYRAYSAVVQLYARSGQLPTAATIVERHDADAGLSSEECRMGCGNTLENEYHIFVECSFYDDFRSAAGKALRQRLQRLTDLDNLDDVSKGRLLDTAECFFSSDIDRWPLKMSQYWYGHVPVLDELVPEQAFNSSLARRKLLYKIFTEWHYASIRLAGRIWGDFATRTARIYSNGPGQR</sequence>
<dbReference type="InParanoid" id="A0A165GPA8"/>
<protein>
    <recommendedName>
        <fullName evidence="3">Reverse transcriptase domain-containing protein</fullName>
    </recommendedName>
</protein>
<dbReference type="EMBL" id="KV426040">
    <property type="protein sequence ID" value="KZV90808.1"/>
    <property type="molecule type" value="Genomic_DNA"/>
</dbReference>